<feature type="domain" description="DNA replication/recombination mediator RecO N-terminal" evidence="8">
    <location>
        <begin position="3"/>
        <end position="78"/>
    </location>
</feature>
<dbReference type="Pfam" id="PF11967">
    <property type="entry name" value="RecO_N"/>
    <property type="match status" value="1"/>
</dbReference>
<accession>A0A292YRG2</accession>
<dbReference type="GO" id="GO:0006310">
    <property type="term" value="P:DNA recombination"/>
    <property type="evidence" value="ECO:0007669"/>
    <property type="project" value="UniProtKB-UniRule"/>
</dbReference>
<protein>
    <recommendedName>
        <fullName evidence="2 7">DNA repair protein RecO</fullName>
    </recommendedName>
    <alternativeName>
        <fullName evidence="6 7">Recombination protein O</fullName>
    </alternativeName>
</protein>
<keyword evidence="5 7" id="KW-0234">DNA repair</keyword>
<gene>
    <name evidence="7" type="primary">recO</name>
    <name evidence="9" type="ORF">EFBL_3199</name>
</gene>
<dbReference type="AlphaFoldDB" id="A0A292YRG2"/>
<dbReference type="InterPro" id="IPR012340">
    <property type="entry name" value="NA-bd_OB-fold"/>
</dbReference>
<evidence type="ECO:0000259" key="8">
    <source>
        <dbReference type="Pfam" id="PF11967"/>
    </source>
</evidence>
<reference evidence="10" key="1">
    <citation type="submission" date="2017-07" db="EMBL/GenBank/DDBJ databases">
        <title>Draft genome sequence of Effusibacillus lacus strain skLN1.</title>
        <authorList>
            <person name="Watanabe M."/>
            <person name="Kojima H."/>
            <person name="Fukui M."/>
        </authorList>
    </citation>
    <scope>NUCLEOTIDE SEQUENCE [LARGE SCALE GENOMIC DNA]</scope>
    <source>
        <strain evidence="10">skLN1</strain>
    </source>
</reference>
<comment type="similarity">
    <text evidence="1 7">Belongs to the RecO family.</text>
</comment>
<dbReference type="GO" id="GO:0006302">
    <property type="term" value="P:double-strand break repair"/>
    <property type="evidence" value="ECO:0007669"/>
    <property type="project" value="TreeGrafter"/>
</dbReference>
<dbReference type="Pfam" id="PF02565">
    <property type="entry name" value="RecO_C"/>
    <property type="match status" value="1"/>
</dbReference>
<evidence type="ECO:0000256" key="3">
    <source>
        <dbReference type="ARBA" id="ARBA00022763"/>
    </source>
</evidence>
<dbReference type="SUPFAM" id="SSF50249">
    <property type="entry name" value="Nucleic acid-binding proteins"/>
    <property type="match status" value="1"/>
</dbReference>
<dbReference type="Gene3D" id="2.40.50.140">
    <property type="entry name" value="Nucleic acid-binding proteins"/>
    <property type="match status" value="1"/>
</dbReference>
<dbReference type="EMBL" id="BDUF01000101">
    <property type="protein sequence ID" value="GAX91509.1"/>
    <property type="molecule type" value="Genomic_DNA"/>
</dbReference>
<proteinExistence type="inferred from homology"/>
<dbReference type="InterPro" id="IPR003717">
    <property type="entry name" value="RecO"/>
</dbReference>
<evidence type="ECO:0000256" key="1">
    <source>
        <dbReference type="ARBA" id="ARBA00007452"/>
    </source>
</evidence>
<dbReference type="PANTHER" id="PTHR33991:SF1">
    <property type="entry name" value="DNA REPAIR PROTEIN RECO"/>
    <property type="match status" value="1"/>
</dbReference>
<dbReference type="RefSeq" id="WP_096183384.1">
    <property type="nucleotide sequence ID" value="NZ_BDUF01000101.1"/>
</dbReference>
<evidence type="ECO:0000256" key="6">
    <source>
        <dbReference type="ARBA" id="ARBA00033409"/>
    </source>
</evidence>
<sequence>MDKTEGIVLRAINYGETNKVVTLLTAKYGKVAVLAKGANKPQSRLVPVSQPFVHGTWLLYGGNTGMFSVSHADLLNSFRPIREDLFLSAYAACMTEITDRVLEERQAYPGSFHLLLQMLGYLVEGKDPEVLLRIYESKMFFVAGIQPNLARCGNCGNMLQSSVRFSIQAGGPLCDQCRETDPYAVWMKPATFKLLRLFQEIDVSRLGSINVGNDVKQQLGKIHKQYLEEHAGIHLKSKQFLDQLHKYGL</sequence>
<evidence type="ECO:0000256" key="2">
    <source>
        <dbReference type="ARBA" id="ARBA00021310"/>
    </source>
</evidence>
<dbReference type="GO" id="GO:0043590">
    <property type="term" value="C:bacterial nucleoid"/>
    <property type="evidence" value="ECO:0007669"/>
    <property type="project" value="TreeGrafter"/>
</dbReference>
<dbReference type="Proteomes" id="UP000217785">
    <property type="component" value="Unassembled WGS sequence"/>
</dbReference>
<evidence type="ECO:0000313" key="9">
    <source>
        <dbReference type="EMBL" id="GAX91509.1"/>
    </source>
</evidence>
<evidence type="ECO:0000256" key="4">
    <source>
        <dbReference type="ARBA" id="ARBA00023172"/>
    </source>
</evidence>
<evidence type="ECO:0000313" key="10">
    <source>
        <dbReference type="Proteomes" id="UP000217785"/>
    </source>
</evidence>
<comment type="function">
    <text evidence="7">Involved in DNA repair and RecF pathway recombination.</text>
</comment>
<dbReference type="NCBIfam" id="TIGR00613">
    <property type="entry name" value="reco"/>
    <property type="match status" value="1"/>
</dbReference>
<evidence type="ECO:0000256" key="5">
    <source>
        <dbReference type="ARBA" id="ARBA00023204"/>
    </source>
</evidence>
<dbReference type="Gene3D" id="1.20.1440.120">
    <property type="entry name" value="Recombination protein O, C-terminal domain"/>
    <property type="match status" value="1"/>
</dbReference>
<keyword evidence="4 7" id="KW-0233">DNA recombination</keyword>
<keyword evidence="10" id="KW-1185">Reference proteome</keyword>
<dbReference type="InterPro" id="IPR042242">
    <property type="entry name" value="RecO_C"/>
</dbReference>
<keyword evidence="3 7" id="KW-0227">DNA damage</keyword>
<evidence type="ECO:0000256" key="7">
    <source>
        <dbReference type="HAMAP-Rule" id="MF_00201"/>
    </source>
</evidence>
<dbReference type="HAMAP" id="MF_00201">
    <property type="entry name" value="RecO"/>
    <property type="match status" value="1"/>
</dbReference>
<dbReference type="OrthoDB" id="9797083at2"/>
<dbReference type="InterPro" id="IPR037278">
    <property type="entry name" value="ARFGAP/RecO"/>
</dbReference>
<dbReference type="SUPFAM" id="SSF57863">
    <property type="entry name" value="ArfGap/RecO-like zinc finger"/>
    <property type="match status" value="1"/>
</dbReference>
<comment type="caution">
    <text evidence="9">The sequence shown here is derived from an EMBL/GenBank/DDBJ whole genome shotgun (WGS) entry which is preliminary data.</text>
</comment>
<dbReference type="PANTHER" id="PTHR33991">
    <property type="entry name" value="DNA REPAIR PROTEIN RECO"/>
    <property type="match status" value="1"/>
</dbReference>
<name>A0A292YRG2_9BACL</name>
<dbReference type="InterPro" id="IPR022572">
    <property type="entry name" value="DNA_rep/recomb_RecO_N"/>
</dbReference>
<organism evidence="9 10">
    <name type="scientific">Effusibacillus lacus</name>
    <dbReference type="NCBI Taxonomy" id="1348429"/>
    <lineage>
        <taxon>Bacteria</taxon>
        <taxon>Bacillati</taxon>
        <taxon>Bacillota</taxon>
        <taxon>Bacilli</taxon>
        <taxon>Bacillales</taxon>
        <taxon>Alicyclobacillaceae</taxon>
        <taxon>Effusibacillus</taxon>
    </lineage>
</organism>